<name>A0A543NAH7_9ACTN</name>
<dbReference type="EMBL" id="VFQC01000002">
    <property type="protein sequence ID" value="TQN28809.1"/>
    <property type="molecule type" value="Genomic_DNA"/>
</dbReference>
<protein>
    <submittedName>
        <fullName evidence="2">Uncharacterized protein</fullName>
    </submittedName>
</protein>
<evidence type="ECO:0000313" key="2">
    <source>
        <dbReference type="EMBL" id="TQN28809.1"/>
    </source>
</evidence>
<organism evidence="2 3">
    <name type="scientific">Haloactinospora alba</name>
    <dbReference type="NCBI Taxonomy" id="405555"/>
    <lineage>
        <taxon>Bacteria</taxon>
        <taxon>Bacillati</taxon>
        <taxon>Actinomycetota</taxon>
        <taxon>Actinomycetes</taxon>
        <taxon>Streptosporangiales</taxon>
        <taxon>Nocardiopsidaceae</taxon>
        <taxon>Haloactinospora</taxon>
    </lineage>
</organism>
<comment type="caution">
    <text evidence="2">The sequence shown here is derived from an EMBL/GenBank/DDBJ whole genome shotgun (WGS) entry which is preliminary data.</text>
</comment>
<keyword evidence="3" id="KW-1185">Reference proteome</keyword>
<feature type="region of interest" description="Disordered" evidence="1">
    <location>
        <begin position="1"/>
        <end position="29"/>
    </location>
</feature>
<proteinExistence type="predicted"/>
<dbReference type="Proteomes" id="UP000317422">
    <property type="component" value="Unassembled WGS sequence"/>
</dbReference>
<evidence type="ECO:0000313" key="3">
    <source>
        <dbReference type="Proteomes" id="UP000317422"/>
    </source>
</evidence>
<sequence length="100" mass="10092">MAIQAAPTARVLPPTASGGAGPGEPVNGGVDAVETFGGTAPGHVSGPFVADRALVRGTWSAEGLPDYFLRGWPRSAHTPVGGPLPLSHHCWGAAPGVRYV</sequence>
<dbReference type="AlphaFoldDB" id="A0A543NAH7"/>
<reference evidence="2 3" key="1">
    <citation type="submission" date="2019-06" db="EMBL/GenBank/DDBJ databases">
        <title>Sequencing the genomes of 1000 actinobacteria strains.</title>
        <authorList>
            <person name="Klenk H.-P."/>
        </authorList>
    </citation>
    <scope>NUCLEOTIDE SEQUENCE [LARGE SCALE GENOMIC DNA]</scope>
    <source>
        <strain evidence="2 3">DSM 45015</strain>
    </source>
</reference>
<gene>
    <name evidence="2" type="ORF">FHX37_4174</name>
</gene>
<evidence type="ECO:0000256" key="1">
    <source>
        <dbReference type="SAM" id="MobiDB-lite"/>
    </source>
</evidence>
<accession>A0A543NAH7</accession>